<dbReference type="SUPFAM" id="SSF46689">
    <property type="entry name" value="Homeodomain-like"/>
    <property type="match status" value="1"/>
</dbReference>
<dbReference type="GO" id="GO:0003700">
    <property type="term" value="F:DNA-binding transcription factor activity"/>
    <property type="evidence" value="ECO:0007669"/>
    <property type="project" value="InterPro"/>
</dbReference>
<name>A0A6A1WPH8_9ROSI</name>
<comment type="caution">
    <text evidence="7">The sequence shown here is derived from an EMBL/GenBank/DDBJ whole genome shotgun (WGS) entry which is preliminary data.</text>
</comment>
<dbReference type="Gene3D" id="1.10.10.60">
    <property type="entry name" value="Homeodomain-like"/>
    <property type="match status" value="1"/>
</dbReference>
<organism evidence="7 8">
    <name type="scientific">Morella rubra</name>
    <name type="common">Chinese bayberry</name>
    <dbReference type="NCBI Taxonomy" id="262757"/>
    <lineage>
        <taxon>Eukaryota</taxon>
        <taxon>Viridiplantae</taxon>
        <taxon>Streptophyta</taxon>
        <taxon>Embryophyta</taxon>
        <taxon>Tracheophyta</taxon>
        <taxon>Spermatophyta</taxon>
        <taxon>Magnoliopsida</taxon>
        <taxon>eudicotyledons</taxon>
        <taxon>Gunneridae</taxon>
        <taxon>Pentapetalae</taxon>
        <taxon>rosids</taxon>
        <taxon>fabids</taxon>
        <taxon>Fagales</taxon>
        <taxon>Myricaceae</taxon>
        <taxon>Morella</taxon>
    </lineage>
</organism>
<dbReference type="Pfam" id="PF00249">
    <property type="entry name" value="Myb_DNA-binding"/>
    <property type="match status" value="1"/>
</dbReference>
<dbReference type="InterPro" id="IPR009057">
    <property type="entry name" value="Homeodomain-like_sf"/>
</dbReference>
<accession>A0A6A1WPH8</accession>
<evidence type="ECO:0000256" key="4">
    <source>
        <dbReference type="ARBA" id="ARBA00023242"/>
    </source>
</evidence>
<sequence>MGEKDGSKEKTSPDKSEDDEGDDESKTKNSASSSNSVVDETEKKGGSNGVRPYMRSKVPRLRWTPDLHRCFVQAVVRLGGQERATPKLVLQLMNIKGLSIAHVKSHLQKMYRCKKIDDQGQVIITSRGHLMRSVDHQLCQSLLEQSMLQSIDQRVSPKFRYGDLSWNGQGRSWISGPYLSDNINIRTGDRLHWSVSEKIHGNIDLRRCNGAFSMNTTNIAFAEESRKLRSTLQEFEEESQEWQFNYNSIKFQTRSSPMEPSFSSELHGRSREGTRCFSNLPTAKPKWIVAEEQTIGKRKASDNIDLSLSLGIRTRQEEAKRIRWGTDQEEVDSNLSLSCSSYSKKGNYFIDLNMPSKQLSRFTEENNAKSLKLASTLDLTI</sequence>
<feature type="compositionally biased region" description="Low complexity" evidence="5">
    <location>
        <begin position="28"/>
        <end position="38"/>
    </location>
</feature>
<dbReference type="InterPro" id="IPR001005">
    <property type="entry name" value="SANT/Myb"/>
</dbReference>
<dbReference type="OrthoDB" id="551907at2759"/>
<reference evidence="7 8" key="1">
    <citation type="journal article" date="2019" name="Plant Biotechnol. J.">
        <title>The red bayberry genome and genetic basis of sex determination.</title>
        <authorList>
            <person name="Jia H.M."/>
            <person name="Jia H.J."/>
            <person name="Cai Q.L."/>
            <person name="Wang Y."/>
            <person name="Zhao H.B."/>
            <person name="Yang W.F."/>
            <person name="Wang G.Y."/>
            <person name="Li Y.H."/>
            <person name="Zhan D.L."/>
            <person name="Shen Y.T."/>
            <person name="Niu Q.F."/>
            <person name="Chang L."/>
            <person name="Qiu J."/>
            <person name="Zhao L."/>
            <person name="Xie H.B."/>
            <person name="Fu W.Y."/>
            <person name="Jin J."/>
            <person name="Li X.W."/>
            <person name="Jiao Y."/>
            <person name="Zhou C.C."/>
            <person name="Tu T."/>
            <person name="Chai C.Y."/>
            <person name="Gao J.L."/>
            <person name="Fan L.J."/>
            <person name="van de Weg E."/>
            <person name="Wang J.Y."/>
            <person name="Gao Z.S."/>
        </authorList>
    </citation>
    <scope>NUCLEOTIDE SEQUENCE [LARGE SCALE GENOMIC DNA]</scope>
    <source>
        <tissue evidence="7">Leaves</tissue>
    </source>
</reference>
<protein>
    <recommendedName>
        <fullName evidence="6">HTH myb-type domain-containing protein</fullName>
    </recommendedName>
</protein>
<dbReference type="GO" id="GO:0005634">
    <property type="term" value="C:nucleus"/>
    <property type="evidence" value="ECO:0007669"/>
    <property type="project" value="UniProtKB-SubCell"/>
</dbReference>
<comment type="subcellular location">
    <subcellularLocation>
        <location evidence="1">Nucleus</location>
    </subcellularLocation>
</comment>
<proteinExistence type="predicted"/>
<evidence type="ECO:0000256" key="3">
    <source>
        <dbReference type="ARBA" id="ARBA00023163"/>
    </source>
</evidence>
<dbReference type="InterPro" id="IPR006447">
    <property type="entry name" value="Myb_dom_plants"/>
</dbReference>
<evidence type="ECO:0000313" key="7">
    <source>
        <dbReference type="EMBL" id="KAB1225727.1"/>
    </source>
</evidence>
<dbReference type="PROSITE" id="PS51294">
    <property type="entry name" value="HTH_MYB"/>
    <property type="match status" value="1"/>
</dbReference>
<dbReference type="GO" id="GO:0003677">
    <property type="term" value="F:DNA binding"/>
    <property type="evidence" value="ECO:0007669"/>
    <property type="project" value="InterPro"/>
</dbReference>
<keyword evidence="8" id="KW-1185">Reference proteome</keyword>
<evidence type="ECO:0000256" key="1">
    <source>
        <dbReference type="ARBA" id="ARBA00004123"/>
    </source>
</evidence>
<keyword evidence="4" id="KW-0539">Nucleus</keyword>
<dbReference type="PANTHER" id="PTHR31314">
    <property type="entry name" value="MYB FAMILY TRANSCRIPTION FACTOR PHL7-LIKE"/>
    <property type="match status" value="1"/>
</dbReference>
<feature type="compositionally biased region" description="Basic and acidic residues" evidence="5">
    <location>
        <begin position="1"/>
        <end position="15"/>
    </location>
</feature>
<keyword evidence="2" id="KW-0805">Transcription regulation</keyword>
<evidence type="ECO:0000256" key="5">
    <source>
        <dbReference type="SAM" id="MobiDB-lite"/>
    </source>
</evidence>
<evidence type="ECO:0000256" key="2">
    <source>
        <dbReference type="ARBA" id="ARBA00023015"/>
    </source>
</evidence>
<dbReference type="EMBL" id="RXIC02000019">
    <property type="protein sequence ID" value="KAB1225727.1"/>
    <property type="molecule type" value="Genomic_DNA"/>
</dbReference>
<feature type="domain" description="HTH myb-type" evidence="6">
    <location>
        <begin position="55"/>
        <end position="115"/>
    </location>
</feature>
<dbReference type="PANTHER" id="PTHR31314:SF168">
    <property type="entry name" value="MYB-LIKE HTH TRANSCRIPTIONAL REGULATOR FAMILY PROTEIN"/>
    <property type="match status" value="1"/>
</dbReference>
<dbReference type="NCBIfam" id="TIGR01557">
    <property type="entry name" value="myb_SHAQKYF"/>
    <property type="match status" value="1"/>
</dbReference>
<dbReference type="Proteomes" id="UP000516437">
    <property type="component" value="Chromosome 1"/>
</dbReference>
<dbReference type="AlphaFoldDB" id="A0A6A1WPH8"/>
<feature type="region of interest" description="Disordered" evidence="5">
    <location>
        <begin position="1"/>
        <end position="53"/>
    </location>
</feature>
<evidence type="ECO:0000259" key="6">
    <source>
        <dbReference type="PROSITE" id="PS51294"/>
    </source>
</evidence>
<evidence type="ECO:0000313" key="8">
    <source>
        <dbReference type="Proteomes" id="UP000516437"/>
    </source>
</evidence>
<dbReference type="InterPro" id="IPR017930">
    <property type="entry name" value="Myb_dom"/>
</dbReference>
<gene>
    <name evidence="7" type="ORF">CJ030_MR1G029229</name>
</gene>
<dbReference type="InterPro" id="IPR046955">
    <property type="entry name" value="PHR1-like"/>
</dbReference>
<keyword evidence="3" id="KW-0804">Transcription</keyword>